<sequence length="399" mass="44385">MQIFVVDELARRGWQLRFLEPTQADATVFVHLRCFSSFAGLDCEKHLAVHCWTASVQTVVVYQKVAADKRSTIDRPPRTRPSELSTVLYLLSMKTSKAVSFELSSGDCPVPVTLVDDTLGSNEIRPLVSNVAILFWSCFSILVLFRWSEIIARPAIGHLTRAHHCERGDIGRRALNLPGYCLYRQCRFQHCSFCWPLAESVCFSLRSFSGQAARPLLIFSLTGQSKFANGQCPASTSSAWHVGCLRQKQILIKADETPPLGEQAFWPLALSRASSHFATTTTTIIIIIAFAFPIAFAMLPGGVAASLSIYIYIYVSIYLCSRFAEMIVLCCRHRRLFPALVNGDFILLFSGKIDASQLSHGFVEKLTSVVPQPPHPLTNTALTGKPRFSLALQNSPYFQ</sequence>
<name>A0A0V1ACP9_9BILA</name>
<dbReference type="AlphaFoldDB" id="A0A0V1ACP9"/>
<feature type="transmembrane region" description="Helical" evidence="1">
    <location>
        <begin position="277"/>
        <end position="299"/>
    </location>
</feature>
<dbReference type="EMBL" id="JYDQ01000008">
    <property type="protein sequence ID" value="KRY22603.1"/>
    <property type="molecule type" value="Genomic_DNA"/>
</dbReference>
<comment type="caution">
    <text evidence="2">The sequence shown here is derived from an EMBL/GenBank/DDBJ whole genome shotgun (WGS) entry which is preliminary data.</text>
</comment>
<keyword evidence="3" id="KW-1185">Reference proteome</keyword>
<protein>
    <recommendedName>
        <fullName evidence="4">Transmembrane protein</fullName>
    </recommendedName>
</protein>
<evidence type="ECO:0008006" key="4">
    <source>
        <dbReference type="Google" id="ProtNLM"/>
    </source>
</evidence>
<evidence type="ECO:0000256" key="1">
    <source>
        <dbReference type="SAM" id="Phobius"/>
    </source>
</evidence>
<gene>
    <name evidence="2" type="ORF">T12_11881</name>
</gene>
<evidence type="ECO:0000313" key="3">
    <source>
        <dbReference type="Proteomes" id="UP000054783"/>
    </source>
</evidence>
<keyword evidence="1" id="KW-0472">Membrane</keyword>
<dbReference type="OrthoDB" id="5919504at2759"/>
<reference evidence="2 3" key="1">
    <citation type="submission" date="2015-01" db="EMBL/GenBank/DDBJ databases">
        <title>Evolution of Trichinella species and genotypes.</title>
        <authorList>
            <person name="Korhonen P.K."/>
            <person name="Edoardo P."/>
            <person name="Giuseppe L.R."/>
            <person name="Gasser R.B."/>
        </authorList>
    </citation>
    <scope>NUCLEOTIDE SEQUENCE [LARGE SCALE GENOMIC DNA]</scope>
    <source>
        <strain evidence="2">ISS2496</strain>
    </source>
</reference>
<feature type="transmembrane region" description="Helical" evidence="1">
    <location>
        <begin position="311"/>
        <end position="331"/>
    </location>
</feature>
<accession>A0A0V1ACP9</accession>
<evidence type="ECO:0000313" key="2">
    <source>
        <dbReference type="EMBL" id="KRY22603.1"/>
    </source>
</evidence>
<proteinExistence type="predicted"/>
<keyword evidence="1" id="KW-1133">Transmembrane helix</keyword>
<dbReference type="Proteomes" id="UP000054783">
    <property type="component" value="Unassembled WGS sequence"/>
</dbReference>
<keyword evidence="1" id="KW-0812">Transmembrane</keyword>
<organism evidence="2 3">
    <name type="scientific">Trichinella patagoniensis</name>
    <dbReference type="NCBI Taxonomy" id="990121"/>
    <lineage>
        <taxon>Eukaryota</taxon>
        <taxon>Metazoa</taxon>
        <taxon>Ecdysozoa</taxon>
        <taxon>Nematoda</taxon>
        <taxon>Enoplea</taxon>
        <taxon>Dorylaimia</taxon>
        <taxon>Trichinellida</taxon>
        <taxon>Trichinellidae</taxon>
        <taxon>Trichinella</taxon>
    </lineage>
</organism>